<comment type="caution">
    <text evidence="2">The sequence shown here is derived from an EMBL/GenBank/DDBJ whole genome shotgun (WGS) entry which is preliminary data.</text>
</comment>
<dbReference type="Pfam" id="PF13730">
    <property type="entry name" value="HTH_36"/>
    <property type="match status" value="1"/>
</dbReference>
<gene>
    <name evidence="2" type="ORF">DXC40_17345</name>
</gene>
<dbReference type="InterPro" id="IPR036388">
    <property type="entry name" value="WH-like_DNA-bd_sf"/>
</dbReference>
<evidence type="ECO:0000313" key="3">
    <source>
        <dbReference type="Proteomes" id="UP000260828"/>
    </source>
</evidence>
<dbReference type="EMBL" id="QVME01000014">
    <property type="protein sequence ID" value="RGE65314.1"/>
    <property type="molecule type" value="Genomic_DNA"/>
</dbReference>
<dbReference type="Proteomes" id="UP000260828">
    <property type="component" value="Unassembled WGS sequence"/>
</dbReference>
<name>A0A3E3IE08_9FIRM</name>
<reference evidence="2 3" key="1">
    <citation type="submission" date="2018-08" db="EMBL/GenBank/DDBJ databases">
        <title>A genome reference for cultivated species of the human gut microbiota.</title>
        <authorList>
            <person name="Zou Y."/>
            <person name="Xue W."/>
            <person name="Luo G."/>
        </authorList>
    </citation>
    <scope>NUCLEOTIDE SEQUENCE [LARGE SCALE GENOMIC DNA]</scope>
    <source>
        <strain evidence="2 3">TF05-12AC</strain>
    </source>
</reference>
<proteinExistence type="predicted"/>
<dbReference type="RefSeq" id="WP_117547004.1">
    <property type="nucleotide sequence ID" value="NZ_QVME01000014.1"/>
</dbReference>
<dbReference type="SUPFAM" id="SSF46785">
    <property type="entry name" value="Winged helix' DNA-binding domain"/>
    <property type="match status" value="1"/>
</dbReference>
<dbReference type="InterPro" id="IPR036390">
    <property type="entry name" value="WH_DNA-bd_sf"/>
</dbReference>
<dbReference type="AlphaFoldDB" id="A0A3E3IE08"/>
<accession>A0A3E3IE08</accession>
<protein>
    <submittedName>
        <fullName evidence="2">Helix-turn-helix domain-containing protein</fullName>
    </submittedName>
</protein>
<organism evidence="2 3">
    <name type="scientific">Anaerotruncus colihominis</name>
    <dbReference type="NCBI Taxonomy" id="169435"/>
    <lineage>
        <taxon>Bacteria</taxon>
        <taxon>Bacillati</taxon>
        <taxon>Bacillota</taxon>
        <taxon>Clostridia</taxon>
        <taxon>Eubacteriales</taxon>
        <taxon>Oscillospiraceae</taxon>
        <taxon>Anaerotruncus</taxon>
    </lineage>
</organism>
<keyword evidence="1" id="KW-1133">Transmembrane helix</keyword>
<feature type="transmembrane region" description="Helical" evidence="1">
    <location>
        <begin position="20"/>
        <end position="38"/>
    </location>
</feature>
<dbReference type="Gene3D" id="1.10.10.10">
    <property type="entry name" value="Winged helix-like DNA-binding domain superfamily/Winged helix DNA-binding domain"/>
    <property type="match status" value="1"/>
</dbReference>
<keyword evidence="1" id="KW-0472">Membrane</keyword>
<keyword evidence="1" id="KW-0812">Transmembrane</keyword>
<evidence type="ECO:0000256" key="1">
    <source>
        <dbReference type="SAM" id="Phobius"/>
    </source>
</evidence>
<sequence>MRKQNWPKRDPIKNYFPLPNEIYTLGLSSTAIAVYGYLLRREDRKTYQCLASYRMIGEAIGKCTNTVRKYVIELEERGLIRTERTTITTQDGRRQNGCLRYTILPIQLAIDQFYERQLDAMEMAAERQRAVQRRAAYEQKRGEPAC</sequence>
<evidence type="ECO:0000313" key="2">
    <source>
        <dbReference type="EMBL" id="RGE65314.1"/>
    </source>
</evidence>